<evidence type="ECO:0000256" key="1">
    <source>
        <dbReference type="SAM" id="SignalP"/>
    </source>
</evidence>
<feature type="chain" id="PRO_5027030671" evidence="1">
    <location>
        <begin position="21"/>
        <end position="119"/>
    </location>
</feature>
<dbReference type="AlphaFoldDB" id="A0A6J4KGZ6"/>
<keyword evidence="1" id="KW-0732">Signal</keyword>
<protein>
    <submittedName>
        <fullName evidence="2">Uncharacterized protein</fullName>
    </submittedName>
</protein>
<proteinExistence type="predicted"/>
<dbReference type="PROSITE" id="PS51257">
    <property type="entry name" value="PROKAR_LIPOPROTEIN"/>
    <property type="match status" value="1"/>
</dbReference>
<name>A0A6J4KGZ6_9BACT</name>
<evidence type="ECO:0000313" key="2">
    <source>
        <dbReference type="EMBL" id="CAA9303506.1"/>
    </source>
</evidence>
<organism evidence="2">
    <name type="scientific">uncultured Gemmatimonadota bacterium</name>
    <dbReference type="NCBI Taxonomy" id="203437"/>
    <lineage>
        <taxon>Bacteria</taxon>
        <taxon>Pseudomonadati</taxon>
        <taxon>Gemmatimonadota</taxon>
        <taxon>environmental samples</taxon>
    </lineage>
</organism>
<reference evidence="2" key="1">
    <citation type="submission" date="2020-02" db="EMBL/GenBank/DDBJ databases">
        <authorList>
            <person name="Meier V. D."/>
        </authorList>
    </citation>
    <scope>NUCLEOTIDE SEQUENCE</scope>
    <source>
        <strain evidence="2">AVDCRST_MAG68</strain>
    </source>
</reference>
<dbReference type="EMBL" id="CADCTW010000037">
    <property type="protein sequence ID" value="CAA9303506.1"/>
    <property type="molecule type" value="Genomic_DNA"/>
</dbReference>
<sequence length="119" mass="12723">MRALRPALAACVLAALTGCATPGRSSAPRSVSGTVAHGDVVAVPSGTVNDWSLMVAPMRMGVEEPRSENDNRLLAIRVFATVANDTSWQVTAQYRFGYALNNASVFWVPGSANYLLVRR</sequence>
<feature type="signal peptide" evidence="1">
    <location>
        <begin position="1"/>
        <end position="20"/>
    </location>
</feature>
<gene>
    <name evidence="2" type="ORF">AVDCRST_MAG68-652</name>
</gene>
<accession>A0A6J4KGZ6</accession>